<name>A0A660L9L6_9ACTN</name>
<reference evidence="2 3" key="1">
    <citation type="submission" date="2018-10" db="EMBL/GenBank/DDBJ databases">
        <title>Genomic Encyclopedia of Archaeal and Bacterial Type Strains, Phase II (KMG-II): from individual species to whole genera.</title>
        <authorList>
            <person name="Goeker M."/>
        </authorList>
    </citation>
    <scope>NUCLEOTIDE SEQUENCE [LARGE SCALE GENOMIC DNA]</scope>
    <source>
        <strain evidence="2 3">DSM 14954</strain>
    </source>
</reference>
<dbReference type="Proteomes" id="UP000278962">
    <property type="component" value="Unassembled WGS sequence"/>
</dbReference>
<sequence>MRRAGFAATLVAGVGLLGASLHGMTSVDRTLAVAAATPSPAAPRPELVLEQRKRDCDRWEQRRERGHDRPQV</sequence>
<feature type="compositionally biased region" description="Basic and acidic residues" evidence="1">
    <location>
        <begin position="47"/>
        <end position="72"/>
    </location>
</feature>
<dbReference type="EMBL" id="RBIL01000001">
    <property type="protein sequence ID" value="RKQ90955.1"/>
    <property type="molecule type" value="Genomic_DNA"/>
</dbReference>
<accession>A0A660L9L6</accession>
<proteinExistence type="predicted"/>
<evidence type="ECO:0000313" key="3">
    <source>
        <dbReference type="Proteomes" id="UP000278962"/>
    </source>
</evidence>
<evidence type="ECO:0000256" key="1">
    <source>
        <dbReference type="SAM" id="MobiDB-lite"/>
    </source>
</evidence>
<organism evidence="2 3">
    <name type="scientific">Solirubrobacter pauli</name>
    <dbReference type="NCBI Taxonomy" id="166793"/>
    <lineage>
        <taxon>Bacteria</taxon>
        <taxon>Bacillati</taxon>
        <taxon>Actinomycetota</taxon>
        <taxon>Thermoleophilia</taxon>
        <taxon>Solirubrobacterales</taxon>
        <taxon>Solirubrobacteraceae</taxon>
        <taxon>Solirubrobacter</taxon>
    </lineage>
</organism>
<feature type="region of interest" description="Disordered" evidence="1">
    <location>
        <begin position="36"/>
        <end position="72"/>
    </location>
</feature>
<comment type="caution">
    <text evidence="2">The sequence shown here is derived from an EMBL/GenBank/DDBJ whole genome shotgun (WGS) entry which is preliminary data.</text>
</comment>
<evidence type="ECO:0000313" key="2">
    <source>
        <dbReference type="EMBL" id="RKQ90955.1"/>
    </source>
</evidence>
<dbReference type="AlphaFoldDB" id="A0A660L9L6"/>
<keyword evidence="3" id="KW-1185">Reference proteome</keyword>
<protein>
    <submittedName>
        <fullName evidence="2">Uncharacterized protein</fullName>
    </submittedName>
</protein>
<gene>
    <name evidence="2" type="ORF">C8N24_0771</name>
</gene>